<dbReference type="EMBL" id="JBHSWE010000001">
    <property type="protein sequence ID" value="MFC6673617.1"/>
    <property type="molecule type" value="Genomic_DNA"/>
</dbReference>
<comment type="caution">
    <text evidence="3">The sequence shown here is derived from an EMBL/GenBank/DDBJ whole genome shotgun (WGS) entry which is preliminary data.</text>
</comment>
<name>A0ABW2A863_9GAMM</name>
<dbReference type="Pfam" id="PF03466">
    <property type="entry name" value="LysR_substrate"/>
    <property type="match status" value="1"/>
</dbReference>
<evidence type="ECO:0000313" key="3">
    <source>
        <dbReference type="EMBL" id="MFC6673617.1"/>
    </source>
</evidence>
<dbReference type="CDD" id="cd08422">
    <property type="entry name" value="PBP2_CrgA_like"/>
    <property type="match status" value="1"/>
</dbReference>
<dbReference type="PANTHER" id="PTHR30537">
    <property type="entry name" value="HTH-TYPE TRANSCRIPTIONAL REGULATOR"/>
    <property type="match status" value="1"/>
</dbReference>
<dbReference type="InterPro" id="IPR005119">
    <property type="entry name" value="LysR_subst-bd"/>
</dbReference>
<proteinExistence type="inferred from homology"/>
<dbReference type="SUPFAM" id="SSF53850">
    <property type="entry name" value="Periplasmic binding protein-like II"/>
    <property type="match status" value="1"/>
</dbReference>
<dbReference type="Proteomes" id="UP001596422">
    <property type="component" value="Unassembled WGS sequence"/>
</dbReference>
<accession>A0ABW2A863</accession>
<sequence>MDLAIRVGVLEDSSLVARPIAHVARGLYAAPEYLVQAPALETPADLQAHRYLGLLHRHDPLSFENWSAPTPQPAETPLRTNSLNFMRHMAGRGFGIVRLPRFYAEPLIETGRLRPVLSDYPVPSVALSALYPSRRHLNQRTRLFVDHLIRELQDHPWASRGLIRLPG</sequence>
<protein>
    <submittedName>
        <fullName evidence="3">Substrate binding domain-containing protein</fullName>
    </submittedName>
</protein>
<gene>
    <name evidence="3" type="ORF">ACFQDL_28650</name>
</gene>
<comment type="similarity">
    <text evidence="1">Belongs to the LysR transcriptional regulatory family.</text>
</comment>
<evidence type="ECO:0000313" key="4">
    <source>
        <dbReference type="Proteomes" id="UP001596422"/>
    </source>
</evidence>
<evidence type="ECO:0000259" key="2">
    <source>
        <dbReference type="Pfam" id="PF03466"/>
    </source>
</evidence>
<dbReference type="RefSeq" id="WP_379913423.1">
    <property type="nucleotide sequence ID" value="NZ_JBHSWE010000001.1"/>
</dbReference>
<evidence type="ECO:0000256" key="1">
    <source>
        <dbReference type="ARBA" id="ARBA00009437"/>
    </source>
</evidence>
<organism evidence="3 4">
    <name type="scientific">Marinobacterium aestuariivivens</name>
    <dbReference type="NCBI Taxonomy" id="1698799"/>
    <lineage>
        <taxon>Bacteria</taxon>
        <taxon>Pseudomonadati</taxon>
        <taxon>Pseudomonadota</taxon>
        <taxon>Gammaproteobacteria</taxon>
        <taxon>Oceanospirillales</taxon>
        <taxon>Oceanospirillaceae</taxon>
        <taxon>Marinobacterium</taxon>
    </lineage>
</organism>
<dbReference type="InterPro" id="IPR058163">
    <property type="entry name" value="LysR-type_TF_proteobact-type"/>
</dbReference>
<reference evidence="4" key="1">
    <citation type="journal article" date="2019" name="Int. J. Syst. Evol. Microbiol.">
        <title>The Global Catalogue of Microorganisms (GCM) 10K type strain sequencing project: providing services to taxonomists for standard genome sequencing and annotation.</title>
        <authorList>
            <consortium name="The Broad Institute Genomics Platform"/>
            <consortium name="The Broad Institute Genome Sequencing Center for Infectious Disease"/>
            <person name="Wu L."/>
            <person name="Ma J."/>
        </authorList>
    </citation>
    <scope>NUCLEOTIDE SEQUENCE [LARGE SCALE GENOMIC DNA]</scope>
    <source>
        <strain evidence="4">NBRC 111756</strain>
    </source>
</reference>
<dbReference type="PANTHER" id="PTHR30537:SF5">
    <property type="entry name" value="HTH-TYPE TRANSCRIPTIONAL ACTIVATOR TTDR-RELATED"/>
    <property type="match status" value="1"/>
</dbReference>
<feature type="domain" description="LysR substrate-binding" evidence="2">
    <location>
        <begin position="2"/>
        <end position="152"/>
    </location>
</feature>
<keyword evidence="4" id="KW-1185">Reference proteome</keyword>
<dbReference type="Gene3D" id="3.40.190.290">
    <property type="match status" value="1"/>
</dbReference>